<keyword evidence="2" id="KW-0675">Receptor</keyword>
<gene>
    <name evidence="2" type="primary">TRPM2_3</name>
    <name evidence="2" type="ORF">P7K49_032441</name>
</gene>
<comment type="caution">
    <text evidence="2">The sequence shown here is derived from an EMBL/GenBank/DDBJ whole genome shotgun (WGS) entry which is preliminary data.</text>
</comment>
<proteinExistence type="predicted"/>
<dbReference type="PANTHER" id="PTHR13800:SF2">
    <property type="entry name" value="TRANSIENT RECEPTOR POTENTIAL CATION CHANNEL SUBFAMILY M MEMBER 2"/>
    <property type="match status" value="1"/>
</dbReference>
<dbReference type="InterPro" id="IPR050927">
    <property type="entry name" value="TRPM"/>
</dbReference>
<evidence type="ECO:0000259" key="1">
    <source>
        <dbReference type="Pfam" id="PF18139"/>
    </source>
</evidence>
<reference evidence="2 3" key="1">
    <citation type="submission" date="2023-05" db="EMBL/GenBank/DDBJ databases">
        <title>B98-5 Cell Line De Novo Hybrid Assembly: An Optical Mapping Approach.</title>
        <authorList>
            <person name="Kananen K."/>
            <person name="Auerbach J.A."/>
            <person name="Kautto E."/>
            <person name="Blachly J.S."/>
        </authorList>
    </citation>
    <scope>NUCLEOTIDE SEQUENCE [LARGE SCALE GENOMIC DNA]</scope>
    <source>
        <strain evidence="2">B95-8</strain>
        <tissue evidence="2">Cell line</tissue>
    </source>
</reference>
<protein>
    <submittedName>
        <fullName evidence="2">Transient receptor putative cation channel sub M member 2</fullName>
    </submittedName>
</protein>
<dbReference type="Pfam" id="PF18139">
    <property type="entry name" value="LSDAT_euk"/>
    <property type="match status" value="1"/>
</dbReference>
<keyword evidence="3" id="KW-1185">Reference proteome</keyword>
<dbReference type="EMBL" id="JASSZA010000018">
    <property type="protein sequence ID" value="KAK2089775.1"/>
    <property type="molecule type" value="Genomic_DNA"/>
</dbReference>
<name>A0ABQ9TZ22_SAGOE</name>
<feature type="domain" description="TRPM SLOG" evidence="1">
    <location>
        <begin position="39"/>
        <end position="112"/>
    </location>
</feature>
<dbReference type="InterPro" id="IPR041491">
    <property type="entry name" value="TRPM_SLOG"/>
</dbReference>
<accession>A0ABQ9TZ22</accession>
<dbReference type="Proteomes" id="UP001266305">
    <property type="component" value="Unassembled WGS sequence"/>
</dbReference>
<dbReference type="PANTHER" id="PTHR13800">
    <property type="entry name" value="TRANSIENT RECEPTOR POTENTIAL CATION CHANNEL, SUBFAMILY M, MEMBER 6"/>
    <property type="match status" value="1"/>
</dbReference>
<organism evidence="2 3">
    <name type="scientific">Saguinus oedipus</name>
    <name type="common">Cotton-top tamarin</name>
    <name type="synonym">Oedipomidas oedipus</name>
    <dbReference type="NCBI Taxonomy" id="9490"/>
    <lineage>
        <taxon>Eukaryota</taxon>
        <taxon>Metazoa</taxon>
        <taxon>Chordata</taxon>
        <taxon>Craniata</taxon>
        <taxon>Vertebrata</taxon>
        <taxon>Euteleostomi</taxon>
        <taxon>Mammalia</taxon>
        <taxon>Eutheria</taxon>
        <taxon>Euarchontoglires</taxon>
        <taxon>Primates</taxon>
        <taxon>Haplorrhini</taxon>
        <taxon>Platyrrhini</taxon>
        <taxon>Cebidae</taxon>
        <taxon>Callitrichinae</taxon>
        <taxon>Saguinus</taxon>
    </lineage>
</organism>
<sequence>MSPLGAAAFSRCGCIAHPGLCGPVASSPGSFPAEYILDEEGQGDLTCLDSNHSHFILVDDGTHGQYGVEIPLRTRLEKFISEQTKERGGVAIKIPIVCVVLEGGPGTLHVSTPASQDSPFQKALERGRTQFQAHVLPALQTIYNATTNGTPCVVVEGSGRVADVIAQVANLPVSDISISLIQQKLSVFFQEVFEAFTESRIVEWTKKAISLVGGTSTRGPVGPSTWLLRRGTVSLVGGTSTRGPTRRTQQSEQVPERLAEGGAWEGILLARFPLEVRSRDSR</sequence>
<evidence type="ECO:0000313" key="2">
    <source>
        <dbReference type="EMBL" id="KAK2089775.1"/>
    </source>
</evidence>
<evidence type="ECO:0000313" key="3">
    <source>
        <dbReference type="Proteomes" id="UP001266305"/>
    </source>
</evidence>